<dbReference type="AlphaFoldDB" id="A0A2H0TX90"/>
<dbReference type="CDD" id="cd00865">
    <property type="entry name" value="PEBP_bact_arch"/>
    <property type="match status" value="1"/>
</dbReference>
<dbReference type="InterPro" id="IPR008914">
    <property type="entry name" value="PEBP"/>
</dbReference>
<dbReference type="PANTHER" id="PTHR30289:SF1">
    <property type="entry name" value="PEBP (PHOSPHATIDYLETHANOLAMINE-BINDING PROTEIN) FAMILY PROTEIN"/>
    <property type="match status" value="1"/>
</dbReference>
<comment type="caution">
    <text evidence="1">The sequence shown here is derived from an EMBL/GenBank/DDBJ whole genome shotgun (WGS) entry which is preliminary data.</text>
</comment>
<proteinExistence type="predicted"/>
<dbReference type="InterPro" id="IPR036610">
    <property type="entry name" value="PEBP-like_sf"/>
</dbReference>
<dbReference type="EMBL" id="PFBY01000004">
    <property type="protein sequence ID" value="PIR76779.1"/>
    <property type="molecule type" value="Genomic_DNA"/>
</dbReference>
<protein>
    <submittedName>
        <fullName evidence="1">YbhB/YbcL family Raf kinase inhibitor-like protein</fullName>
    </submittedName>
</protein>
<evidence type="ECO:0000313" key="1">
    <source>
        <dbReference type="EMBL" id="PIR76779.1"/>
    </source>
</evidence>
<gene>
    <name evidence="1" type="ORF">COU32_00265</name>
</gene>
<reference evidence="2" key="1">
    <citation type="submission" date="2017-09" db="EMBL/GenBank/DDBJ databases">
        <title>Depth-based differentiation of microbial function through sediment-hosted aquifers and enrichment of novel symbionts in the deep terrestrial subsurface.</title>
        <authorList>
            <person name="Probst A.J."/>
            <person name="Ladd B."/>
            <person name="Jarett J.K."/>
            <person name="Geller-Mcgrath D.E."/>
            <person name="Sieber C.M.K."/>
            <person name="Emerson J.B."/>
            <person name="Anantharaman K."/>
            <person name="Thomas B.C."/>
            <person name="Malmstrom R."/>
            <person name="Stieglmeier M."/>
            <person name="Klingl A."/>
            <person name="Woyke T."/>
            <person name="Ryan C.M."/>
            <person name="Banfield J.F."/>
        </authorList>
    </citation>
    <scope>NUCLEOTIDE SEQUENCE [LARGE SCALE GENOMIC DNA]</scope>
</reference>
<dbReference type="NCBIfam" id="TIGR00481">
    <property type="entry name" value="YbhB/YbcL family Raf kinase inhibitor-like protein"/>
    <property type="match status" value="1"/>
</dbReference>
<accession>A0A2H0TX90</accession>
<name>A0A2H0TX90_9BACT</name>
<dbReference type="PANTHER" id="PTHR30289">
    <property type="entry name" value="UNCHARACTERIZED PROTEIN YBCL-RELATED"/>
    <property type="match status" value="1"/>
</dbReference>
<dbReference type="Proteomes" id="UP000231530">
    <property type="component" value="Unassembled WGS sequence"/>
</dbReference>
<dbReference type="SUPFAM" id="SSF49777">
    <property type="entry name" value="PEBP-like"/>
    <property type="match status" value="1"/>
</dbReference>
<dbReference type="Gene3D" id="3.90.280.10">
    <property type="entry name" value="PEBP-like"/>
    <property type="match status" value="1"/>
</dbReference>
<sequence length="148" mass="16044">MQLTSSAFKHEGIIPALYTCDGTHTSPPLSIAHVPDETKSLALIMDDPDAIKPAGKVWDHWLVWNIDPTTVHIQEGEEPVGTHGAGTGGETIYHGPCPPDGPHRYSFRLYALDTVLDLPSGSTKSDLEQAMDGHIIAQTELVGMYSRT</sequence>
<organism evidence="1 2">
    <name type="scientific">Candidatus Magasanikbacteria bacterium CG10_big_fil_rev_8_21_14_0_10_42_10</name>
    <dbReference type="NCBI Taxonomy" id="1974649"/>
    <lineage>
        <taxon>Bacteria</taxon>
        <taxon>Candidatus Magasanikiibacteriota</taxon>
    </lineage>
</organism>
<dbReference type="Pfam" id="PF01161">
    <property type="entry name" value="PBP"/>
    <property type="match status" value="1"/>
</dbReference>
<evidence type="ECO:0000313" key="2">
    <source>
        <dbReference type="Proteomes" id="UP000231530"/>
    </source>
</evidence>
<dbReference type="InterPro" id="IPR005247">
    <property type="entry name" value="YbhB_YbcL/LppC-like"/>
</dbReference>